<dbReference type="Proteomes" id="UP000594262">
    <property type="component" value="Unplaced"/>
</dbReference>
<dbReference type="AlphaFoldDB" id="A0A7M5VCG7"/>
<dbReference type="PRINTS" id="PR00837">
    <property type="entry name" value="V5TPXLIKE"/>
</dbReference>
<sequence>MGAKEWAENMLETGMRHSSQEERKNAGENLYYDAGTASVGGTPCQRASDSWYREALRYNFNTGKGSGVLHFTQMVWKSTTKVGCGVSKGQVRGMETTYVCCRYQPAGNMIGSETKNVMKLKDGMSVQDAVKEDPWKTNKRNSLHKNAKKMTKSGKRNVL</sequence>
<name>A0A7M5VCG7_9CNID</name>
<dbReference type="EnsemblMetazoa" id="CLYHEMT008492.1">
    <property type="protein sequence ID" value="CLYHEMP008492.1"/>
    <property type="gene ID" value="CLYHEMG008492"/>
</dbReference>
<evidence type="ECO:0000313" key="3">
    <source>
        <dbReference type="EnsemblMetazoa" id="CLYHEMP008492.1"/>
    </source>
</evidence>
<reference evidence="3" key="1">
    <citation type="submission" date="2021-01" db="UniProtKB">
        <authorList>
            <consortium name="EnsemblMetazoa"/>
        </authorList>
    </citation>
    <scope>IDENTIFICATION</scope>
</reference>
<protein>
    <recommendedName>
        <fullName evidence="2">SCP domain-containing protein</fullName>
    </recommendedName>
</protein>
<proteinExistence type="predicted"/>
<dbReference type="InterPro" id="IPR035940">
    <property type="entry name" value="CAP_sf"/>
</dbReference>
<dbReference type="InterPro" id="IPR001283">
    <property type="entry name" value="CRISP-related"/>
</dbReference>
<accession>A0A7M5VCG7</accession>
<dbReference type="PROSITE" id="PS01010">
    <property type="entry name" value="CRISP_2"/>
    <property type="match status" value="1"/>
</dbReference>
<keyword evidence="4" id="KW-1185">Reference proteome</keyword>
<feature type="compositionally biased region" description="Basic residues" evidence="1">
    <location>
        <begin position="137"/>
        <end position="159"/>
    </location>
</feature>
<evidence type="ECO:0000313" key="4">
    <source>
        <dbReference type="Proteomes" id="UP000594262"/>
    </source>
</evidence>
<dbReference type="Gene3D" id="3.40.33.10">
    <property type="entry name" value="CAP"/>
    <property type="match status" value="1"/>
</dbReference>
<organism evidence="3 4">
    <name type="scientific">Clytia hemisphaerica</name>
    <dbReference type="NCBI Taxonomy" id="252671"/>
    <lineage>
        <taxon>Eukaryota</taxon>
        <taxon>Metazoa</taxon>
        <taxon>Cnidaria</taxon>
        <taxon>Hydrozoa</taxon>
        <taxon>Hydroidolina</taxon>
        <taxon>Leptothecata</taxon>
        <taxon>Obeliida</taxon>
        <taxon>Clytiidae</taxon>
        <taxon>Clytia</taxon>
    </lineage>
</organism>
<dbReference type="PANTHER" id="PTHR10334">
    <property type="entry name" value="CYSTEINE-RICH SECRETORY PROTEIN-RELATED"/>
    <property type="match status" value="1"/>
</dbReference>
<feature type="region of interest" description="Disordered" evidence="1">
    <location>
        <begin position="128"/>
        <end position="159"/>
    </location>
</feature>
<evidence type="ECO:0000256" key="1">
    <source>
        <dbReference type="SAM" id="MobiDB-lite"/>
    </source>
</evidence>
<dbReference type="Pfam" id="PF00188">
    <property type="entry name" value="CAP"/>
    <property type="match status" value="1"/>
</dbReference>
<dbReference type="InterPro" id="IPR018244">
    <property type="entry name" value="Allrgn_V5/Tpx1_CS"/>
</dbReference>
<dbReference type="OrthoDB" id="337038at2759"/>
<dbReference type="InterPro" id="IPR014044">
    <property type="entry name" value="CAP_dom"/>
</dbReference>
<dbReference type="GO" id="GO:0005576">
    <property type="term" value="C:extracellular region"/>
    <property type="evidence" value="ECO:0007669"/>
    <property type="project" value="InterPro"/>
</dbReference>
<evidence type="ECO:0000259" key="2">
    <source>
        <dbReference type="SMART" id="SM00198"/>
    </source>
</evidence>
<feature type="domain" description="SCP" evidence="2">
    <location>
        <begin position="2"/>
        <end position="111"/>
    </location>
</feature>
<dbReference type="SMART" id="SM00198">
    <property type="entry name" value="SCP"/>
    <property type="match status" value="1"/>
</dbReference>
<dbReference type="SUPFAM" id="SSF55797">
    <property type="entry name" value="PR-1-like"/>
    <property type="match status" value="1"/>
</dbReference>